<organism evidence="1 2">
    <name type="scientific">Chaetomium tenue</name>
    <dbReference type="NCBI Taxonomy" id="1854479"/>
    <lineage>
        <taxon>Eukaryota</taxon>
        <taxon>Fungi</taxon>
        <taxon>Dikarya</taxon>
        <taxon>Ascomycota</taxon>
        <taxon>Pezizomycotina</taxon>
        <taxon>Sordariomycetes</taxon>
        <taxon>Sordariomycetidae</taxon>
        <taxon>Sordariales</taxon>
        <taxon>Chaetomiaceae</taxon>
        <taxon>Chaetomium</taxon>
    </lineage>
</organism>
<gene>
    <name evidence="1" type="ORF">F5144DRAFT_578125</name>
</gene>
<reference evidence="1 2" key="1">
    <citation type="journal article" date="2021" name="Nat. Commun.">
        <title>Genetic determinants of endophytism in the Arabidopsis root mycobiome.</title>
        <authorList>
            <person name="Mesny F."/>
            <person name="Miyauchi S."/>
            <person name="Thiergart T."/>
            <person name="Pickel B."/>
            <person name="Atanasova L."/>
            <person name="Karlsson M."/>
            <person name="Huettel B."/>
            <person name="Barry K.W."/>
            <person name="Haridas S."/>
            <person name="Chen C."/>
            <person name="Bauer D."/>
            <person name="Andreopoulos W."/>
            <person name="Pangilinan J."/>
            <person name="LaButti K."/>
            <person name="Riley R."/>
            <person name="Lipzen A."/>
            <person name="Clum A."/>
            <person name="Drula E."/>
            <person name="Henrissat B."/>
            <person name="Kohler A."/>
            <person name="Grigoriev I.V."/>
            <person name="Martin F.M."/>
            <person name="Hacquard S."/>
        </authorList>
    </citation>
    <scope>NUCLEOTIDE SEQUENCE [LARGE SCALE GENOMIC DNA]</scope>
    <source>
        <strain evidence="1 2">MPI-SDFR-AT-0079</strain>
    </source>
</reference>
<dbReference type="Proteomes" id="UP000724584">
    <property type="component" value="Unassembled WGS sequence"/>
</dbReference>
<name>A0ACB7P2A3_9PEZI</name>
<keyword evidence="2" id="KW-1185">Reference proteome</keyword>
<evidence type="ECO:0000313" key="1">
    <source>
        <dbReference type="EMBL" id="KAH6628156.1"/>
    </source>
</evidence>
<comment type="caution">
    <text evidence="1">The sequence shown here is derived from an EMBL/GenBank/DDBJ whole genome shotgun (WGS) entry which is preliminary data.</text>
</comment>
<accession>A0ACB7P2A3</accession>
<proteinExistence type="predicted"/>
<sequence length="80" mass="8793">MPRLHNGPGLPFLFLLRAAWAHIHSVFDRIHIHGADAIYLKTHGRSLNVLQEALPRTTLEISSDITSAHSQAAAPTYLGT</sequence>
<evidence type="ECO:0000313" key="2">
    <source>
        <dbReference type="Proteomes" id="UP000724584"/>
    </source>
</evidence>
<dbReference type="EMBL" id="JAGIZQ010000005">
    <property type="protein sequence ID" value="KAH6628156.1"/>
    <property type="molecule type" value="Genomic_DNA"/>
</dbReference>
<protein>
    <submittedName>
        <fullName evidence="1">Uncharacterized protein</fullName>
    </submittedName>
</protein>